<dbReference type="SUPFAM" id="SSF56801">
    <property type="entry name" value="Acetyl-CoA synthetase-like"/>
    <property type="match status" value="1"/>
</dbReference>
<dbReference type="InterPro" id="IPR012685">
    <property type="entry name" value="CHP02304_F390_synth-rel"/>
</dbReference>
<comment type="caution">
    <text evidence="1">The sequence shown here is derived from an EMBL/GenBank/DDBJ whole genome shotgun (WGS) entry which is preliminary data.</text>
</comment>
<dbReference type="Proteomes" id="UP000076482">
    <property type="component" value="Unassembled WGS sequence"/>
</dbReference>
<organism evidence="1 2">
    <name type="scientific">Bacillus cereus</name>
    <dbReference type="NCBI Taxonomy" id="1396"/>
    <lineage>
        <taxon>Bacteria</taxon>
        <taxon>Bacillati</taxon>
        <taxon>Bacillota</taxon>
        <taxon>Bacilli</taxon>
        <taxon>Bacillales</taxon>
        <taxon>Bacillaceae</taxon>
        <taxon>Bacillus</taxon>
        <taxon>Bacillus cereus group</taxon>
    </lineage>
</organism>
<dbReference type="Gene3D" id="3.40.50.12780">
    <property type="entry name" value="N-terminal domain of ligase-like"/>
    <property type="match status" value="1"/>
</dbReference>
<dbReference type="RefSeq" id="WP_063260989.1">
    <property type="nucleotide sequence ID" value="NZ_LJKE01000043.1"/>
</dbReference>
<accession>A0A161T643</accession>
<name>A0A161T643_BACCE</name>
<dbReference type="PANTHER" id="PTHR36932:SF1">
    <property type="entry name" value="CAPSULAR POLYSACCHARIDE BIOSYNTHESIS PROTEIN"/>
    <property type="match status" value="1"/>
</dbReference>
<gene>
    <name evidence="1" type="ORF">B4088_2494</name>
</gene>
<sequence length="442" mass="51035">MKIITLLQHYFSTKRNRKRFKSREELKAYQDRSVESLLKSLPSTNYYFEYNKIMNGENSNYDWRKFPVVDKIFLMDNFDKLNTAGITKEQAFSIAFKAEETRDFSPTINDITIGLSSGTSGNRGIFLVSPEERVKWAGTVLAKLLPSSLFHKQRIAFFLRANSNLYESTNGGRISFSFFDLLEETKILVEKLQSMQPTIVVAPPSMLRILAEAQESGNLHIRPLKLISVAEVLEPLDKKYIEAVFSLKLHQVYQCTEGFLGSTCKHGTLHLNEDLVVIEKDFLDDEKRKFSPIITDFSRYAQPIIRYRLNDVLTLKEKACPCGSVFTAVEQIEGRCDDIFYFPQENGSGVKPVFPDFIRRIIMTSSEYITEYRVIQHSPIHLEIKLKTQNYMDVEEVIRKQFESFLREIGCETPDLTFTGYSSVAKGTKLKRIEQRWNYGSL</sequence>
<protein>
    <submittedName>
        <fullName evidence="1">Adenylate-forming enzyme</fullName>
    </submittedName>
</protein>
<evidence type="ECO:0000313" key="2">
    <source>
        <dbReference type="Proteomes" id="UP000076482"/>
    </source>
</evidence>
<reference evidence="1 2" key="1">
    <citation type="submission" date="2015-09" db="EMBL/GenBank/DDBJ databases">
        <title>Bacillus cereus food isolates.</title>
        <authorList>
            <person name="Boekhorst J."/>
        </authorList>
    </citation>
    <scope>NUCLEOTIDE SEQUENCE [LARGE SCALE GENOMIC DNA]</scope>
    <source>
        <strain evidence="1 2">B4088</strain>
    </source>
</reference>
<dbReference type="InterPro" id="IPR042099">
    <property type="entry name" value="ANL_N_sf"/>
</dbReference>
<proteinExistence type="predicted"/>
<dbReference type="AlphaFoldDB" id="A0A161T643"/>
<dbReference type="PATRIC" id="fig|1396.535.peg.4455"/>
<dbReference type="PANTHER" id="PTHR36932">
    <property type="entry name" value="CAPSULAR POLYSACCHARIDE BIOSYNTHESIS PROTEIN"/>
    <property type="match status" value="1"/>
</dbReference>
<evidence type="ECO:0000313" key="1">
    <source>
        <dbReference type="EMBL" id="KZD66378.1"/>
    </source>
</evidence>
<dbReference type="NCBIfam" id="TIGR02304">
    <property type="entry name" value="aden_form_hyp"/>
    <property type="match status" value="1"/>
</dbReference>
<dbReference type="InterPro" id="IPR053158">
    <property type="entry name" value="CapK_Type1_Caps_Biosynth"/>
</dbReference>
<dbReference type="EMBL" id="LJKE01000043">
    <property type="protein sequence ID" value="KZD66378.1"/>
    <property type="molecule type" value="Genomic_DNA"/>
</dbReference>